<protein>
    <submittedName>
        <fullName evidence="2">Glycosyltransferase family 4 protein</fullName>
    </submittedName>
</protein>
<dbReference type="RefSeq" id="WP_131329985.1">
    <property type="nucleotide sequence ID" value="NZ_CP044016.1"/>
</dbReference>
<accession>A0A5P2G4G3</accession>
<keyword evidence="3" id="KW-1185">Reference proteome</keyword>
<dbReference type="SUPFAM" id="SSF53756">
    <property type="entry name" value="UDP-Glycosyltransferase/glycogen phosphorylase"/>
    <property type="match status" value="1"/>
</dbReference>
<proteinExistence type="predicted"/>
<reference evidence="2 3" key="1">
    <citation type="submission" date="2019-09" db="EMBL/GenBank/DDBJ databases">
        <title>Complete genome sequence of Arachidicoccus sp. B3-10 isolated from apple orchard soil.</title>
        <authorList>
            <person name="Kim H.S."/>
            <person name="Han K.-I."/>
            <person name="Suh M.K."/>
            <person name="Lee K.C."/>
            <person name="Eom M.K."/>
            <person name="Kim J.-S."/>
            <person name="Kang S.W."/>
            <person name="Sin Y."/>
            <person name="Lee J.-S."/>
        </authorList>
    </citation>
    <scope>NUCLEOTIDE SEQUENCE [LARGE SCALE GENOMIC DNA]</scope>
    <source>
        <strain evidence="2 3">B3-10</strain>
    </source>
</reference>
<dbReference type="InterPro" id="IPR050194">
    <property type="entry name" value="Glycosyltransferase_grp1"/>
</dbReference>
<name>A0A5P2G4G3_9BACT</name>
<dbReference type="KEGG" id="arac:E0W69_010340"/>
<dbReference type="GO" id="GO:0016758">
    <property type="term" value="F:hexosyltransferase activity"/>
    <property type="evidence" value="ECO:0007669"/>
    <property type="project" value="TreeGrafter"/>
</dbReference>
<organism evidence="2 3">
    <name type="scientific">Rhizosphaericola mali</name>
    <dbReference type="NCBI Taxonomy" id="2545455"/>
    <lineage>
        <taxon>Bacteria</taxon>
        <taxon>Pseudomonadati</taxon>
        <taxon>Bacteroidota</taxon>
        <taxon>Chitinophagia</taxon>
        <taxon>Chitinophagales</taxon>
        <taxon>Chitinophagaceae</taxon>
        <taxon>Rhizosphaericola</taxon>
    </lineage>
</organism>
<evidence type="ECO:0000313" key="2">
    <source>
        <dbReference type="EMBL" id="QES89039.1"/>
    </source>
</evidence>
<dbReference type="InterPro" id="IPR001296">
    <property type="entry name" value="Glyco_trans_1"/>
</dbReference>
<sequence>MTYKGAKRKFFWETIAMSPFVLLGKIVGSIYKLDKKYDLFFFVPNGDIGGAPRVNVDILECLKDKNKLVIFSKIPKNNQFLERFASVENTRIIDLSKYIDHKIIHFVNFFFRGVISTWINKSEDPMIFGGECLFFYKMLAHVKSSTRRIELCHLNTWLPYSIGWVDKIDHRVVSTKELQEKIETQYQENNLPKKYFEKVIFWDNAIDIPAYKESENEILEVVFVGRGAPQKRVYLIAEIAKKMYDAGDKVHFSFVGDVENVFDIKEYFFCTFYGNISDQNKMDQIYDQSDVLILTSAYEGLPLVVMTMMARNKVVLSTAVNGIPDYIHHKENGLLIFSKDEKEIVEEGMKNIRLLIDQPALKKSLGKRNQEIAKEKFGRDVFCQHYRNLILNSKN</sequence>
<dbReference type="Proteomes" id="UP000292424">
    <property type="component" value="Chromosome"/>
</dbReference>
<dbReference type="AlphaFoldDB" id="A0A5P2G4G3"/>
<evidence type="ECO:0000259" key="1">
    <source>
        <dbReference type="Pfam" id="PF00534"/>
    </source>
</evidence>
<dbReference type="Pfam" id="PF00534">
    <property type="entry name" value="Glycos_transf_1"/>
    <property type="match status" value="1"/>
</dbReference>
<dbReference type="EMBL" id="CP044016">
    <property type="protein sequence ID" value="QES89039.1"/>
    <property type="molecule type" value="Genomic_DNA"/>
</dbReference>
<gene>
    <name evidence="2" type="ORF">E0W69_010340</name>
</gene>
<dbReference type="PANTHER" id="PTHR45947">
    <property type="entry name" value="SULFOQUINOVOSYL TRANSFERASE SQD2"/>
    <property type="match status" value="1"/>
</dbReference>
<feature type="domain" description="Glycosyl transferase family 1" evidence="1">
    <location>
        <begin position="220"/>
        <end position="369"/>
    </location>
</feature>
<keyword evidence="2" id="KW-0808">Transferase</keyword>
<dbReference type="CDD" id="cd03801">
    <property type="entry name" value="GT4_PimA-like"/>
    <property type="match status" value="1"/>
</dbReference>
<dbReference type="Gene3D" id="3.40.50.2000">
    <property type="entry name" value="Glycogen Phosphorylase B"/>
    <property type="match status" value="1"/>
</dbReference>
<dbReference type="OrthoDB" id="9811239at2"/>
<evidence type="ECO:0000313" key="3">
    <source>
        <dbReference type="Proteomes" id="UP000292424"/>
    </source>
</evidence>
<dbReference type="PANTHER" id="PTHR45947:SF3">
    <property type="entry name" value="SULFOQUINOVOSYL TRANSFERASE SQD2"/>
    <property type="match status" value="1"/>
</dbReference>